<dbReference type="EMBL" id="CP093547">
    <property type="protein sequence ID" value="UNP28627.1"/>
    <property type="molecule type" value="Genomic_DNA"/>
</dbReference>
<dbReference type="Proteomes" id="UP000829194">
    <property type="component" value="Chromosome"/>
</dbReference>
<protein>
    <submittedName>
        <fullName evidence="3">Class I SAM-dependent methyltransferase</fullName>
    </submittedName>
</protein>
<evidence type="ECO:0000259" key="1">
    <source>
        <dbReference type="Pfam" id="PF05050"/>
    </source>
</evidence>
<dbReference type="CDD" id="cd02440">
    <property type="entry name" value="AdoMet_MTases"/>
    <property type="match status" value="1"/>
</dbReference>
<dbReference type="GO" id="GO:0008168">
    <property type="term" value="F:methyltransferase activity"/>
    <property type="evidence" value="ECO:0007669"/>
    <property type="project" value="UniProtKB-KW"/>
</dbReference>
<dbReference type="PANTHER" id="PTHR34203:SF15">
    <property type="entry name" value="SLL1173 PROTEIN"/>
    <property type="match status" value="1"/>
</dbReference>
<keyword evidence="3" id="KW-0489">Methyltransferase</keyword>
<dbReference type="InterPro" id="IPR052514">
    <property type="entry name" value="SAM-dependent_MTase"/>
</dbReference>
<dbReference type="GO" id="GO:0032259">
    <property type="term" value="P:methylation"/>
    <property type="evidence" value="ECO:0007669"/>
    <property type="project" value="UniProtKB-KW"/>
</dbReference>
<dbReference type="Pfam" id="PF05050">
    <property type="entry name" value="Methyltransf_21"/>
    <property type="match status" value="1"/>
</dbReference>
<feature type="domain" description="Methyltransferase type 11" evidence="2">
    <location>
        <begin position="295"/>
        <end position="402"/>
    </location>
</feature>
<evidence type="ECO:0000313" key="3">
    <source>
        <dbReference type="EMBL" id="UNP28627.1"/>
    </source>
</evidence>
<dbReference type="RefSeq" id="WP_083512666.1">
    <property type="nucleotide sequence ID" value="NZ_CP011131.1"/>
</dbReference>
<sequence length="532" mass="59308">MSEIEALHGRVIHQLRNKEVHDPDFQALAWIDHHVRPIRTVLDVGANGGQTIASVRAVLGEAVEIHSFEANPKLWPGLERIAQESGGAVHVHRSALGTQAGELILHVPSSGGQVFLEESTFDPSQFDKPWVREKYLARGGQAPELLQMRVPVERGDDCALRPDLIKVDVEGFEASAIRGLLRTIVEFQPVLLVENSDWHNVTELLSELGYRPFRWDDGAMNPFHGATTNTFYLPAEKPAVIATDNQMPDLQPQPEAASAGYSEAADVAEHLADVERMRQLLASLGVSLPGDGLALDVGGGAGGHSALLANDVRRIYCTDYFDQNARFGGELVKLVKEKVLRHGHDFPVERFEFHAVDAMSTIYRDDLFDVVFSFNAFEHIPDPAAALREIVRVLKPGGMAYITFDPIWTCDFGSHFQHRVPRPWQHLISDDGQFVEMMKQAGGSDEEGQEYVNAMNRRRLSFYRELFASFRDEVEYLHEGEWSGCVVPGSESHENFQRCLSLGYSREELLLRGMVKVFRKKAPGQAPPAAEA</sequence>
<proteinExistence type="predicted"/>
<gene>
    <name evidence="3" type="ORF">MOV92_19400</name>
</gene>
<dbReference type="Pfam" id="PF08241">
    <property type="entry name" value="Methyltransf_11"/>
    <property type="match status" value="1"/>
</dbReference>
<dbReference type="NCBIfam" id="TIGR01444">
    <property type="entry name" value="fkbM_fam"/>
    <property type="match status" value="1"/>
</dbReference>
<accession>A0ABY3XBW8</accession>
<dbReference type="InterPro" id="IPR013216">
    <property type="entry name" value="Methyltransf_11"/>
</dbReference>
<evidence type="ECO:0000259" key="2">
    <source>
        <dbReference type="Pfam" id="PF08241"/>
    </source>
</evidence>
<organism evidence="3 4">
    <name type="scientific">Lysobacter gummosus</name>
    <dbReference type="NCBI Taxonomy" id="262324"/>
    <lineage>
        <taxon>Bacteria</taxon>
        <taxon>Pseudomonadati</taxon>
        <taxon>Pseudomonadota</taxon>
        <taxon>Gammaproteobacteria</taxon>
        <taxon>Lysobacterales</taxon>
        <taxon>Lysobacteraceae</taxon>
        <taxon>Lysobacter</taxon>
    </lineage>
</organism>
<dbReference type="InterPro" id="IPR006342">
    <property type="entry name" value="FkbM_mtfrase"/>
</dbReference>
<name>A0ABY3XBW8_9GAMM</name>
<dbReference type="Gene3D" id="3.40.50.150">
    <property type="entry name" value="Vaccinia Virus protein VP39"/>
    <property type="match status" value="2"/>
</dbReference>
<dbReference type="SUPFAM" id="SSF53335">
    <property type="entry name" value="S-adenosyl-L-methionine-dependent methyltransferases"/>
    <property type="match status" value="2"/>
</dbReference>
<keyword evidence="4" id="KW-1185">Reference proteome</keyword>
<keyword evidence="3" id="KW-0808">Transferase</keyword>
<reference evidence="3 4" key="1">
    <citation type="submission" date="2022-03" db="EMBL/GenBank/DDBJ databases">
        <title>Complete genome sequence of Lysobacter capsici VKM B-2533 and Lysobacter gummosus 10.1.1, promising sources of lytic agents.</title>
        <authorList>
            <person name="Tarlachkov S.V."/>
            <person name="Kudryakova I.V."/>
            <person name="Afoshin A.S."/>
            <person name="Leontyevskaya E.A."/>
            <person name="Leontyevskaya N.V."/>
        </authorList>
    </citation>
    <scope>NUCLEOTIDE SEQUENCE [LARGE SCALE GENOMIC DNA]</scope>
    <source>
        <strain evidence="3 4">10.1.1</strain>
    </source>
</reference>
<dbReference type="InterPro" id="IPR029063">
    <property type="entry name" value="SAM-dependent_MTases_sf"/>
</dbReference>
<evidence type="ECO:0000313" key="4">
    <source>
        <dbReference type="Proteomes" id="UP000829194"/>
    </source>
</evidence>
<feature type="domain" description="Methyltransferase FkbM" evidence="1">
    <location>
        <begin position="43"/>
        <end position="211"/>
    </location>
</feature>
<dbReference type="PANTHER" id="PTHR34203">
    <property type="entry name" value="METHYLTRANSFERASE, FKBM FAMILY PROTEIN"/>
    <property type="match status" value="1"/>
</dbReference>